<sequence length="407" mass="47325">MQSITYLLSVLYSIHIIEYNKNMNFDKTMTDGDFVTYHATTKPSIKSTKGQLKGELITEENDISNVNAEIGKNNVPLKKSQGIWNNENSNANTDHSKADYHSKRSGGWFAFHHRSKRDSYRSQARTHEKKRNAQTPTINKHKGIDNRLQGELKTEKQEKQIVDDKITKNTNADATLVKQKAFYDNREEECKRNEQRIKDYERNLTKLKQELDELGKNYSECIRTGLAKCSIEERNKLSKKVEDREKEMNFLKSKQDEYLTVCNNGPINCNELFQIYENAIALHKQNDEYKQDLDERHKICVDPYRNNCKAKYGELKSSEVKTKTQAKILKESFIESMESYDQHEEIISDHKKNTDNLPIMQTKVKEFGNGKLNTSASQKKKYDETILTNILLTALASSLLYYTFIEL</sequence>
<evidence type="ECO:0000313" key="3">
    <source>
        <dbReference type="EMBL" id="QHT99322.1"/>
    </source>
</evidence>
<protein>
    <submittedName>
        <fullName evidence="3">Uncharacterized protein</fullName>
    </submittedName>
</protein>
<proteinExistence type="predicted"/>
<keyword evidence="1" id="KW-0175">Coiled coil</keyword>
<organism evidence="3">
    <name type="scientific">viral metagenome</name>
    <dbReference type="NCBI Taxonomy" id="1070528"/>
    <lineage>
        <taxon>unclassified sequences</taxon>
        <taxon>metagenomes</taxon>
        <taxon>organismal metagenomes</taxon>
    </lineage>
</organism>
<evidence type="ECO:0000256" key="2">
    <source>
        <dbReference type="SAM" id="MobiDB-lite"/>
    </source>
</evidence>
<reference evidence="3" key="1">
    <citation type="journal article" date="2020" name="Nature">
        <title>Giant virus diversity and host interactions through global metagenomics.</title>
        <authorList>
            <person name="Schulz F."/>
            <person name="Roux S."/>
            <person name="Paez-Espino D."/>
            <person name="Jungbluth S."/>
            <person name="Walsh D.A."/>
            <person name="Denef V.J."/>
            <person name="McMahon K.D."/>
            <person name="Konstantinidis K.T."/>
            <person name="Eloe-Fadrosh E.A."/>
            <person name="Kyrpides N.C."/>
            <person name="Woyke T."/>
        </authorList>
    </citation>
    <scope>NUCLEOTIDE SEQUENCE</scope>
    <source>
        <strain evidence="3">GVMAG-M-3300025699-48</strain>
    </source>
</reference>
<accession>A0A6C0J1Z0</accession>
<feature type="compositionally biased region" description="Polar residues" evidence="2">
    <location>
        <begin position="82"/>
        <end position="93"/>
    </location>
</feature>
<feature type="region of interest" description="Disordered" evidence="2">
    <location>
        <begin position="113"/>
        <end position="136"/>
    </location>
</feature>
<name>A0A6C0J1Z0_9ZZZZ</name>
<feature type="coiled-coil region" evidence="1">
    <location>
        <begin position="183"/>
        <end position="254"/>
    </location>
</feature>
<dbReference type="AlphaFoldDB" id="A0A6C0J1Z0"/>
<feature type="region of interest" description="Disordered" evidence="2">
    <location>
        <begin position="81"/>
        <end position="101"/>
    </location>
</feature>
<dbReference type="EMBL" id="MN740307">
    <property type="protein sequence ID" value="QHT99322.1"/>
    <property type="molecule type" value="Genomic_DNA"/>
</dbReference>
<evidence type="ECO:0000256" key="1">
    <source>
        <dbReference type="SAM" id="Coils"/>
    </source>
</evidence>